<evidence type="ECO:0000256" key="4">
    <source>
        <dbReference type="ARBA" id="ARBA00022801"/>
    </source>
</evidence>
<dbReference type="PANTHER" id="PTHR12992">
    <property type="entry name" value="NUDIX HYDROLASE"/>
    <property type="match status" value="1"/>
</dbReference>
<dbReference type="RefSeq" id="WP_379948332.1">
    <property type="nucleotide sequence ID" value="NZ_JAPCYI010000001.1"/>
</dbReference>
<evidence type="ECO:0000259" key="7">
    <source>
        <dbReference type="PROSITE" id="PS51462"/>
    </source>
</evidence>
<evidence type="ECO:0000256" key="2">
    <source>
        <dbReference type="ARBA" id="ARBA00001946"/>
    </source>
</evidence>
<protein>
    <submittedName>
        <fullName evidence="8">NUDIX hydrolase</fullName>
        <ecNumber evidence="8">3.6.1.55</ecNumber>
    </submittedName>
</protein>
<evidence type="ECO:0000313" key="9">
    <source>
        <dbReference type="Proteomes" id="UP001589609"/>
    </source>
</evidence>
<keyword evidence="6" id="KW-0464">Manganese</keyword>
<comment type="caution">
    <text evidence="8">The sequence shown here is derived from an EMBL/GenBank/DDBJ whole genome shotgun (WGS) entry which is preliminary data.</text>
</comment>
<dbReference type="EMBL" id="JBHMAF010000020">
    <property type="protein sequence ID" value="MFB9758100.1"/>
    <property type="molecule type" value="Genomic_DNA"/>
</dbReference>
<accession>A0ABV5WBX5</accession>
<proteinExistence type="predicted"/>
<keyword evidence="5" id="KW-0460">Magnesium</keyword>
<reference evidence="8 9" key="1">
    <citation type="submission" date="2024-09" db="EMBL/GenBank/DDBJ databases">
        <authorList>
            <person name="Sun Q."/>
            <person name="Mori K."/>
        </authorList>
    </citation>
    <scope>NUCLEOTIDE SEQUENCE [LARGE SCALE GENOMIC DNA]</scope>
    <source>
        <strain evidence="8 9">JCM 11201</strain>
    </source>
</reference>
<comment type="cofactor">
    <cofactor evidence="2">
        <name>Mg(2+)</name>
        <dbReference type="ChEBI" id="CHEBI:18420"/>
    </cofactor>
</comment>
<organism evidence="8 9">
    <name type="scientific">Ectobacillus funiculus</name>
    <dbReference type="NCBI Taxonomy" id="137993"/>
    <lineage>
        <taxon>Bacteria</taxon>
        <taxon>Bacillati</taxon>
        <taxon>Bacillota</taxon>
        <taxon>Bacilli</taxon>
        <taxon>Bacillales</taxon>
        <taxon>Bacillaceae</taxon>
        <taxon>Ectobacillus</taxon>
    </lineage>
</organism>
<dbReference type="SUPFAM" id="SSF55811">
    <property type="entry name" value="Nudix"/>
    <property type="match status" value="1"/>
</dbReference>
<dbReference type="PANTHER" id="PTHR12992:SF11">
    <property type="entry name" value="MITOCHONDRIAL COENZYME A DIPHOSPHATASE NUDT8"/>
    <property type="match status" value="1"/>
</dbReference>
<dbReference type="GO" id="GO:0035539">
    <property type="term" value="F:8-oxo-7,8-dihydrodeoxyguanosine triphosphate pyrophosphatase activity"/>
    <property type="evidence" value="ECO:0007669"/>
    <property type="project" value="UniProtKB-EC"/>
</dbReference>
<keyword evidence="4 8" id="KW-0378">Hydrolase</keyword>
<evidence type="ECO:0000256" key="6">
    <source>
        <dbReference type="ARBA" id="ARBA00023211"/>
    </source>
</evidence>
<comment type="cofactor">
    <cofactor evidence="1">
        <name>Mn(2+)</name>
        <dbReference type="ChEBI" id="CHEBI:29035"/>
    </cofactor>
</comment>
<sequence>MEIERVAKKLQNRVPDILGNEDFSKFAVLLPLIKKENEIHVLFEVRSLQLRRQPGEICFPGGKIDQTDRDAEYTAIRETSEELGISLEGITNVFPLNYMVSPFGTIIYPYIGFLENIEQMQPNPSEVEEIFTVPLDHLRNIQPEIYKLHFKIEPEESFPFDSIVGGKNYNWQVRGLDEYFYYYEDRVIWGLTARILAHFLEILDEK</sequence>
<feature type="domain" description="Nudix hydrolase" evidence="7">
    <location>
        <begin position="23"/>
        <end position="156"/>
    </location>
</feature>
<dbReference type="InterPro" id="IPR045121">
    <property type="entry name" value="CoAse"/>
</dbReference>
<evidence type="ECO:0000256" key="1">
    <source>
        <dbReference type="ARBA" id="ARBA00001936"/>
    </source>
</evidence>
<dbReference type="CDD" id="cd03426">
    <property type="entry name" value="NUDIX_CoAse_Nudt7"/>
    <property type="match status" value="1"/>
</dbReference>
<keyword evidence="3" id="KW-0479">Metal-binding</keyword>
<evidence type="ECO:0000256" key="3">
    <source>
        <dbReference type="ARBA" id="ARBA00022723"/>
    </source>
</evidence>
<dbReference type="InterPro" id="IPR015797">
    <property type="entry name" value="NUDIX_hydrolase-like_dom_sf"/>
</dbReference>
<dbReference type="InterPro" id="IPR000086">
    <property type="entry name" value="NUDIX_hydrolase_dom"/>
</dbReference>
<evidence type="ECO:0000256" key="5">
    <source>
        <dbReference type="ARBA" id="ARBA00022842"/>
    </source>
</evidence>
<dbReference type="PROSITE" id="PS51462">
    <property type="entry name" value="NUDIX"/>
    <property type="match status" value="1"/>
</dbReference>
<dbReference type="Pfam" id="PF00293">
    <property type="entry name" value="NUDIX"/>
    <property type="match status" value="1"/>
</dbReference>
<name>A0ABV5WBX5_9BACI</name>
<keyword evidence="9" id="KW-1185">Reference proteome</keyword>
<dbReference type="Gene3D" id="3.90.79.10">
    <property type="entry name" value="Nucleoside Triphosphate Pyrophosphohydrolase"/>
    <property type="match status" value="1"/>
</dbReference>
<dbReference type="EC" id="3.6.1.55" evidence="8"/>
<evidence type="ECO:0000313" key="8">
    <source>
        <dbReference type="EMBL" id="MFB9758100.1"/>
    </source>
</evidence>
<dbReference type="Proteomes" id="UP001589609">
    <property type="component" value="Unassembled WGS sequence"/>
</dbReference>
<gene>
    <name evidence="8" type="ORF">ACFFMS_06060</name>
</gene>